<sequence length="248" mass="28719">MEARRMFNSSKAKKVNQRAWMVYFMESESKVEHEAFLVYWLSRFVFPADAYDTILKSVFHIAIHLANGNRVALAPAVLASIYRDLSLLNSTITTTIKSLSVTVWAPFQLVQIWALERFLSLHPRPYTIGHGLPKVARWSEVKVLENKNLKKDLDCAGFGNGFLWQPYENSPCVEVYNEKDMWKCQNPCLDEELLSFAQCLRAGELVGMDCREKYLPYRVAMQFGIDQDIPDPDNVASRYYDWWKISKS</sequence>
<comment type="caution">
    <text evidence="2">The sequence shown here is derived from an EMBL/GenBank/DDBJ whole genome shotgun (WGS) entry which is preliminary data.</text>
</comment>
<evidence type="ECO:0000313" key="3">
    <source>
        <dbReference type="Proteomes" id="UP001058974"/>
    </source>
</evidence>
<dbReference type="EMBL" id="JAMSHJ010000005">
    <property type="protein sequence ID" value="KAI5409432.1"/>
    <property type="molecule type" value="Genomic_DNA"/>
</dbReference>
<dbReference type="PANTHER" id="PTHR46033:SF67">
    <property type="entry name" value="AMINOTRANSFERASE-LIKE, PLANT MOBILE DOMAIN FAMILY PROTEIN"/>
    <property type="match status" value="1"/>
</dbReference>
<dbReference type="Gramene" id="Psat05G0502700-T1">
    <property type="protein sequence ID" value="KAI5409432.1"/>
    <property type="gene ID" value="KIW84_055027"/>
</dbReference>
<gene>
    <name evidence="2" type="ORF">KIW84_055027</name>
</gene>
<reference evidence="2 3" key="1">
    <citation type="journal article" date="2022" name="Nat. Genet.">
        <title>Improved pea reference genome and pan-genome highlight genomic features and evolutionary characteristics.</title>
        <authorList>
            <person name="Yang T."/>
            <person name="Liu R."/>
            <person name="Luo Y."/>
            <person name="Hu S."/>
            <person name="Wang D."/>
            <person name="Wang C."/>
            <person name="Pandey M.K."/>
            <person name="Ge S."/>
            <person name="Xu Q."/>
            <person name="Li N."/>
            <person name="Li G."/>
            <person name="Huang Y."/>
            <person name="Saxena R.K."/>
            <person name="Ji Y."/>
            <person name="Li M."/>
            <person name="Yan X."/>
            <person name="He Y."/>
            <person name="Liu Y."/>
            <person name="Wang X."/>
            <person name="Xiang C."/>
            <person name="Varshney R.K."/>
            <person name="Ding H."/>
            <person name="Gao S."/>
            <person name="Zong X."/>
        </authorList>
    </citation>
    <scope>NUCLEOTIDE SEQUENCE [LARGE SCALE GENOMIC DNA]</scope>
    <source>
        <strain evidence="2 3">cv. Zhongwan 6</strain>
    </source>
</reference>
<evidence type="ECO:0000313" key="2">
    <source>
        <dbReference type="EMBL" id="KAI5409432.1"/>
    </source>
</evidence>
<dbReference type="Pfam" id="PF10536">
    <property type="entry name" value="PMD"/>
    <property type="match status" value="1"/>
</dbReference>
<dbReference type="PANTHER" id="PTHR46033">
    <property type="entry name" value="PROTEIN MAIN-LIKE 2"/>
    <property type="match status" value="1"/>
</dbReference>
<evidence type="ECO:0000259" key="1">
    <source>
        <dbReference type="Pfam" id="PF10536"/>
    </source>
</evidence>
<name>A0A9D5AFA3_PEA</name>
<feature type="domain" description="Aminotransferase-like plant mobile" evidence="1">
    <location>
        <begin position="3"/>
        <end position="233"/>
    </location>
</feature>
<dbReference type="GO" id="GO:0010073">
    <property type="term" value="P:meristem maintenance"/>
    <property type="evidence" value="ECO:0007669"/>
    <property type="project" value="InterPro"/>
</dbReference>
<keyword evidence="3" id="KW-1185">Reference proteome</keyword>
<proteinExistence type="predicted"/>
<accession>A0A9D5AFA3</accession>
<dbReference type="AlphaFoldDB" id="A0A9D5AFA3"/>
<dbReference type="InterPro" id="IPR019557">
    <property type="entry name" value="AminoTfrase-like_pln_mobile"/>
</dbReference>
<protein>
    <recommendedName>
        <fullName evidence="1">Aminotransferase-like plant mobile domain-containing protein</fullName>
    </recommendedName>
</protein>
<dbReference type="InterPro" id="IPR044824">
    <property type="entry name" value="MAIN-like"/>
</dbReference>
<dbReference type="Proteomes" id="UP001058974">
    <property type="component" value="Chromosome 5"/>
</dbReference>
<dbReference type="OrthoDB" id="1572276at2759"/>
<organism evidence="2 3">
    <name type="scientific">Pisum sativum</name>
    <name type="common">Garden pea</name>
    <name type="synonym">Lathyrus oleraceus</name>
    <dbReference type="NCBI Taxonomy" id="3888"/>
    <lineage>
        <taxon>Eukaryota</taxon>
        <taxon>Viridiplantae</taxon>
        <taxon>Streptophyta</taxon>
        <taxon>Embryophyta</taxon>
        <taxon>Tracheophyta</taxon>
        <taxon>Spermatophyta</taxon>
        <taxon>Magnoliopsida</taxon>
        <taxon>eudicotyledons</taxon>
        <taxon>Gunneridae</taxon>
        <taxon>Pentapetalae</taxon>
        <taxon>rosids</taxon>
        <taxon>fabids</taxon>
        <taxon>Fabales</taxon>
        <taxon>Fabaceae</taxon>
        <taxon>Papilionoideae</taxon>
        <taxon>50 kb inversion clade</taxon>
        <taxon>NPAAA clade</taxon>
        <taxon>Hologalegina</taxon>
        <taxon>IRL clade</taxon>
        <taxon>Fabeae</taxon>
        <taxon>Lathyrus</taxon>
    </lineage>
</organism>